<evidence type="ECO:0000259" key="1">
    <source>
        <dbReference type="PROSITE" id="PS51671"/>
    </source>
</evidence>
<dbReference type="Pfam" id="PF02824">
    <property type="entry name" value="TGS"/>
    <property type="match status" value="1"/>
</dbReference>
<reference evidence="3 4" key="1">
    <citation type="submission" date="2023-07" db="EMBL/GenBank/DDBJ databases">
        <title>Novel species of Thermanaerothrix with wide hydrolytic capabilities.</title>
        <authorList>
            <person name="Zayulina K.S."/>
            <person name="Podosokorskaya O.A."/>
            <person name="Elcheninov A.G."/>
        </authorList>
    </citation>
    <scope>NUCLEOTIDE SEQUENCE [LARGE SCALE GENOMIC DNA]</scope>
    <source>
        <strain evidence="3 4">4228-RoL</strain>
    </source>
</reference>
<feature type="domain" description="ACT" evidence="1">
    <location>
        <begin position="548"/>
        <end position="621"/>
    </location>
</feature>
<dbReference type="InterPro" id="IPR012675">
    <property type="entry name" value="Beta-grasp_dom_sf"/>
</dbReference>
<feature type="domain" description="TGS" evidence="2">
    <location>
        <begin position="370"/>
        <end position="432"/>
    </location>
</feature>
<dbReference type="SUPFAM" id="SSF81271">
    <property type="entry name" value="TGS-like"/>
    <property type="match status" value="1"/>
</dbReference>
<dbReference type="InterPro" id="IPR012676">
    <property type="entry name" value="TGS-like"/>
</dbReference>
<dbReference type="PROSITE" id="PS51671">
    <property type="entry name" value="ACT"/>
    <property type="match status" value="1"/>
</dbReference>
<comment type="caution">
    <text evidence="3">The sequence shown here is derived from an EMBL/GenBank/DDBJ whole genome shotgun (WGS) entry which is preliminary data.</text>
</comment>
<dbReference type="InterPro" id="IPR045865">
    <property type="entry name" value="ACT-like_dom_sf"/>
</dbReference>
<name>A0ABU3NKK8_9CHLR</name>
<dbReference type="Pfam" id="PF13328">
    <property type="entry name" value="HD_4"/>
    <property type="match status" value="1"/>
</dbReference>
<dbReference type="SUPFAM" id="SSF81301">
    <property type="entry name" value="Nucleotidyltransferase"/>
    <property type="match status" value="1"/>
</dbReference>
<dbReference type="SMART" id="SM00471">
    <property type="entry name" value="HDc"/>
    <property type="match status" value="1"/>
</dbReference>
<dbReference type="Gene3D" id="3.30.460.10">
    <property type="entry name" value="Beta Polymerase, domain 2"/>
    <property type="match status" value="1"/>
</dbReference>
<dbReference type="EMBL" id="JAUHMF010000001">
    <property type="protein sequence ID" value="MDT8897354.1"/>
    <property type="molecule type" value="Genomic_DNA"/>
</dbReference>
<evidence type="ECO:0000313" key="4">
    <source>
        <dbReference type="Proteomes" id="UP001254165"/>
    </source>
</evidence>
<dbReference type="PANTHER" id="PTHR21262">
    <property type="entry name" value="GUANOSINE-3',5'-BIS DIPHOSPHATE 3'-PYROPHOSPHOHYDROLASE"/>
    <property type="match status" value="1"/>
</dbReference>
<keyword evidence="4" id="KW-1185">Reference proteome</keyword>
<accession>A0ABU3NKK8</accession>
<evidence type="ECO:0000259" key="2">
    <source>
        <dbReference type="PROSITE" id="PS51880"/>
    </source>
</evidence>
<proteinExistence type="predicted"/>
<dbReference type="InterPro" id="IPR003607">
    <property type="entry name" value="HD/PDEase_dom"/>
</dbReference>
<dbReference type="InterPro" id="IPR043519">
    <property type="entry name" value="NT_sf"/>
</dbReference>
<dbReference type="Proteomes" id="UP001254165">
    <property type="component" value="Unassembled WGS sequence"/>
</dbReference>
<protein>
    <submittedName>
        <fullName evidence="3">HD domain-containing protein</fullName>
    </submittedName>
</protein>
<dbReference type="InterPro" id="IPR002912">
    <property type="entry name" value="ACT_dom"/>
</dbReference>
<dbReference type="InterPro" id="IPR007685">
    <property type="entry name" value="RelA_SpoT"/>
</dbReference>
<dbReference type="RefSeq" id="WP_315624007.1">
    <property type="nucleotide sequence ID" value="NZ_JAUHMF010000001.1"/>
</dbReference>
<dbReference type="SUPFAM" id="SSF109604">
    <property type="entry name" value="HD-domain/PDEase-like"/>
    <property type="match status" value="1"/>
</dbReference>
<dbReference type="PROSITE" id="PS51880">
    <property type="entry name" value="TGS"/>
    <property type="match status" value="1"/>
</dbReference>
<evidence type="ECO:0000313" key="3">
    <source>
        <dbReference type="EMBL" id="MDT8897354.1"/>
    </source>
</evidence>
<dbReference type="PANTHER" id="PTHR21262:SF31">
    <property type="entry name" value="GTP PYROPHOSPHOKINASE"/>
    <property type="match status" value="1"/>
</dbReference>
<organism evidence="3 4">
    <name type="scientific">Thermanaerothrix solaris</name>
    <dbReference type="NCBI Taxonomy" id="3058434"/>
    <lineage>
        <taxon>Bacteria</taxon>
        <taxon>Bacillati</taxon>
        <taxon>Chloroflexota</taxon>
        <taxon>Anaerolineae</taxon>
        <taxon>Anaerolineales</taxon>
        <taxon>Anaerolineaceae</taxon>
        <taxon>Thermanaerothrix</taxon>
    </lineage>
</organism>
<dbReference type="SUPFAM" id="SSF55021">
    <property type="entry name" value="ACT-like"/>
    <property type="match status" value="1"/>
</dbReference>
<dbReference type="Gene3D" id="3.10.20.30">
    <property type="match status" value="1"/>
</dbReference>
<sequence>MVAKVTITPVKDIRPRLEDEFAPGEFIPRTPAIAEAYAWGQELHKGQYRLSGEPYFETHCVWVAGFLDKLIGREAWTIAALLHDAVEDQGETLDAIRERFPGPLGEEVAYIVDGVTKISNPRDGRTREIETLRKLAQFRDPGVYLVKLADKSHNLLTLHHMPEHKRQQKALEVIRAYGKLAGILNCYRWRRWLEDLAFPYADPETYAFVKEKIDADPRLDLSFIHPMMEQLGNLMEDSGIGGSVELTVNGYWQTWQKLRRMARARRASMDSFMAVNDLVSFRLVVESQDESQCYQLLPKVNRFLGPYLDQNRFDDYIACPQNGYRALQITAWLPDLGAIEVAIATREMEEENHWGVVYALKQGKDISHYRPIEIFTPSGSARFLPEGSTVLDAIASIQQEFLLDKISAVKVNGNLARLSDHIQPGDIVEVITGNNRLSPSEEWLAFSNPSTARLLRGVLVTEALKRSAEKGRQIAKQLLKERGLLALEDVQALEPTRVDNLLEQLACASLEDFYAALGSGAIRLQEVSQTLDRVGITNDTLQWTTIQLLGSAQANRPGTLARLASLVSQAGGNILRSVNNTLPDGRFSLRLVVSNLSPEHCELLYQAYLKCGIELEVVEIT</sequence>
<dbReference type="Gene3D" id="1.10.3210.10">
    <property type="entry name" value="Hypothetical protein af1432"/>
    <property type="match status" value="1"/>
</dbReference>
<dbReference type="Pfam" id="PF04607">
    <property type="entry name" value="RelA_SpoT"/>
    <property type="match status" value="1"/>
</dbReference>
<dbReference type="InterPro" id="IPR004095">
    <property type="entry name" value="TGS"/>
</dbReference>
<gene>
    <name evidence="3" type="ORF">QYE77_03680</name>
</gene>